<feature type="domain" description="4Fe-4S His(Cys)3-ligated-type" evidence="24">
    <location>
        <begin position="78"/>
        <end position="117"/>
    </location>
</feature>
<keyword evidence="26" id="KW-1185">Reference proteome</keyword>
<name>A0ABY1HIC3_9GAMM</name>
<dbReference type="NCBIfam" id="TIGR01973">
    <property type="entry name" value="NuoG"/>
    <property type="match status" value="1"/>
</dbReference>
<evidence type="ECO:0000256" key="14">
    <source>
        <dbReference type="ARBA" id="ARBA00023075"/>
    </source>
</evidence>
<evidence type="ECO:0000259" key="23">
    <source>
        <dbReference type="PROSITE" id="PS51669"/>
    </source>
</evidence>
<keyword evidence="7" id="KW-0001">2Fe-2S</keyword>
<dbReference type="PROSITE" id="PS51085">
    <property type="entry name" value="2FE2S_FER_2"/>
    <property type="match status" value="1"/>
</dbReference>
<feature type="domain" description="4Fe-4S ferredoxin-type" evidence="22">
    <location>
        <begin position="139"/>
        <end position="168"/>
    </location>
</feature>
<dbReference type="InterPro" id="IPR006963">
    <property type="entry name" value="Mopterin_OxRdtase_4Fe-4S_dom"/>
</dbReference>
<dbReference type="InterPro" id="IPR050123">
    <property type="entry name" value="Prok_molybdopt-oxidoreductase"/>
</dbReference>
<evidence type="ECO:0000256" key="7">
    <source>
        <dbReference type="ARBA" id="ARBA00022714"/>
    </source>
</evidence>
<dbReference type="Pfam" id="PF22117">
    <property type="entry name" value="Fer4_Nqo3"/>
    <property type="match status" value="1"/>
</dbReference>
<keyword evidence="5" id="KW-0004">4Fe-4S</keyword>
<keyword evidence="8" id="KW-0874">Quinone</keyword>
<keyword evidence="12" id="KW-0411">Iron-sulfur</keyword>
<comment type="cofactor">
    <cofactor evidence="18">
        <name>[2Fe-2S] cluster</name>
        <dbReference type="ChEBI" id="CHEBI:190135"/>
    </cofactor>
</comment>
<dbReference type="Pfam" id="PF04879">
    <property type="entry name" value="Molybdop_Fe4S4"/>
    <property type="match status" value="1"/>
</dbReference>
<dbReference type="EMBL" id="FPLJ01000102">
    <property type="protein sequence ID" value="SGZ00792.1"/>
    <property type="molecule type" value="Genomic_DNA"/>
</dbReference>
<evidence type="ECO:0000313" key="25">
    <source>
        <dbReference type="EMBL" id="SGZ00792.1"/>
    </source>
</evidence>
<dbReference type="CDD" id="cd00207">
    <property type="entry name" value="fer2"/>
    <property type="match status" value="1"/>
</dbReference>
<evidence type="ECO:0000259" key="22">
    <source>
        <dbReference type="PROSITE" id="PS51379"/>
    </source>
</evidence>
<dbReference type="PANTHER" id="PTHR43105:SF10">
    <property type="entry name" value="NADH-QUINONE OXIDOREDUCTASE SUBUNIT G"/>
    <property type="match status" value="1"/>
</dbReference>
<dbReference type="Gene3D" id="3.40.228.10">
    <property type="entry name" value="Dimethylsulfoxide Reductase, domain 2"/>
    <property type="match status" value="1"/>
</dbReference>
<evidence type="ECO:0000256" key="3">
    <source>
        <dbReference type="ARBA" id="ARBA00005404"/>
    </source>
</evidence>
<dbReference type="Gene3D" id="2.20.25.90">
    <property type="entry name" value="ADC-like domains"/>
    <property type="match status" value="1"/>
</dbReference>
<evidence type="ECO:0000256" key="18">
    <source>
        <dbReference type="ARBA" id="ARBA00034078"/>
    </source>
</evidence>
<dbReference type="Pfam" id="PF00384">
    <property type="entry name" value="Molybdopterin"/>
    <property type="match status" value="1"/>
</dbReference>
<proteinExistence type="inferred from homology"/>
<evidence type="ECO:0000259" key="24">
    <source>
        <dbReference type="PROSITE" id="PS51839"/>
    </source>
</evidence>
<evidence type="ECO:0000256" key="6">
    <source>
        <dbReference type="ARBA" id="ARBA00022505"/>
    </source>
</evidence>
<keyword evidence="6" id="KW-0500">Molybdenum</keyword>
<dbReference type="InterPro" id="IPR000283">
    <property type="entry name" value="NADH_UbQ_OxRdtase_75kDa_su_CS"/>
</dbReference>
<dbReference type="PROSITE" id="PS51379">
    <property type="entry name" value="4FE4S_FER_2"/>
    <property type="match status" value="2"/>
</dbReference>
<dbReference type="Gene3D" id="3.10.20.740">
    <property type="match status" value="1"/>
</dbReference>
<comment type="subunit">
    <text evidence="15">Composed of 13 different subunits. Subunits NuoCD, E, F, and G constitute the peripheral sector of the complex.</text>
</comment>
<dbReference type="InterPro" id="IPR006656">
    <property type="entry name" value="Mopterin_OxRdtase"/>
</dbReference>
<dbReference type="Pfam" id="PF13510">
    <property type="entry name" value="Fer2_4"/>
    <property type="match status" value="1"/>
</dbReference>
<keyword evidence="9" id="KW-0479">Metal-binding</keyword>
<comment type="cofactor">
    <cofactor evidence="1">
        <name>Mo-bis(molybdopterin guanine dinucleotide)</name>
        <dbReference type="ChEBI" id="CHEBI:60539"/>
    </cofactor>
</comment>
<evidence type="ECO:0000256" key="13">
    <source>
        <dbReference type="ARBA" id="ARBA00023027"/>
    </source>
</evidence>
<keyword evidence="10" id="KW-1278">Translocase</keyword>
<dbReference type="PROSITE" id="PS00641">
    <property type="entry name" value="COMPLEX1_75K_1"/>
    <property type="match status" value="1"/>
</dbReference>
<dbReference type="Pfam" id="PF10588">
    <property type="entry name" value="NADH-G_4Fe-4S_3"/>
    <property type="match status" value="1"/>
</dbReference>
<dbReference type="InterPro" id="IPR010228">
    <property type="entry name" value="NADH_UbQ_OxRdtase_Gsu"/>
</dbReference>
<dbReference type="Gene3D" id="3.40.50.740">
    <property type="match status" value="2"/>
</dbReference>
<keyword evidence="14" id="KW-0830">Ubiquinone</keyword>
<organism evidence="25 26">
    <name type="scientific">Moritella viscosa</name>
    <dbReference type="NCBI Taxonomy" id="80854"/>
    <lineage>
        <taxon>Bacteria</taxon>
        <taxon>Pseudomonadati</taxon>
        <taxon>Pseudomonadota</taxon>
        <taxon>Gammaproteobacteria</taxon>
        <taxon>Alteromonadales</taxon>
        <taxon>Moritellaceae</taxon>
        <taxon>Moritella</taxon>
    </lineage>
</organism>
<dbReference type="GeneID" id="61297838"/>
<dbReference type="SUPFAM" id="SSF54862">
    <property type="entry name" value="4Fe-4S ferredoxins"/>
    <property type="match status" value="1"/>
</dbReference>
<protein>
    <recommendedName>
        <fullName evidence="4">NADH-quinone oxidoreductase subunit G</fullName>
    </recommendedName>
    <alternativeName>
        <fullName evidence="16">NADH dehydrogenase I subunit G</fullName>
    </alternativeName>
    <alternativeName>
        <fullName evidence="17">NDH-1 subunit G</fullName>
    </alternativeName>
</protein>
<dbReference type="PROSITE" id="PS00551">
    <property type="entry name" value="MOLYBDOPTERIN_PROK_1"/>
    <property type="match status" value="1"/>
</dbReference>
<feature type="domain" description="4Fe-4S Mo/W bis-MGD-type" evidence="23">
    <location>
        <begin position="217"/>
        <end position="273"/>
    </location>
</feature>
<dbReference type="InterPro" id="IPR001041">
    <property type="entry name" value="2Fe-2S_ferredoxin-type"/>
</dbReference>
<evidence type="ECO:0000256" key="17">
    <source>
        <dbReference type="ARBA" id="ARBA00032783"/>
    </source>
</evidence>
<comment type="cofactor">
    <cofactor evidence="2">
        <name>[4Fe-4S] cluster</name>
        <dbReference type="ChEBI" id="CHEBI:49883"/>
    </cofactor>
</comment>
<evidence type="ECO:0000256" key="11">
    <source>
        <dbReference type="ARBA" id="ARBA00023004"/>
    </source>
</evidence>
<dbReference type="PROSITE" id="PS51839">
    <property type="entry name" value="4FE4S_HC3"/>
    <property type="match status" value="1"/>
</dbReference>
<evidence type="ECO:0000256" key="8">
    <source>
        <dbReference type="ARBA" id="ARBA00022719"/>
    </source>
</evidence>
<evidence type="ECO:0000256" key="4">
    <source>
        <dbReference type="ARBA" id="ARBA00019902"/>
    </source>
</evidence>
<evidence type="ECO:0000256" key="15">
    <source>
        <dbReference type="ARBA" id="ARBA00026021"/>
    </source>
</evidence>
<comment type="caution">
    <text evidence="25">The sequence shown here is derived from an EMBL/GenBank/DDBJ whole genome shotgun (WGS) entry which is preliminary data.</text>
</comment>
<keyword evidence="11" id="KW-0408">Iron</keyword>
<evidence type="ECO:0000256" key="19">
    <source>
        <dbReference type="ARBA" id="ARBA00047712"/>
    </source>
</evidence>
<dbReference type="RefSeq" id="WP_075473387.1">
    <property type="nucleotide sequence ID" value="NZ_CAWQZC010000009.1"/>
</dbReference>
<evidence type="ECO:0000256" key="9">
    <source>
        <dbReference type="ARBA" id="ARBA00022723"/>
    </source>
</evidence>
<dbReference type="SUPFAM" id="SSF53706">
    <property type="entry name" value="Formate dehydrogenase/DMSO reductase, domains 1-3"/>
    <property type="match status" value="1"/>
</dbReference>
<evidence type="ECO:0000256" key="1">
    <source>
        <dbReference type="ARBA" id="ARBA00001942"/>
    </source>
</evidence>
<dbReference type="InterPro" id="IPR017896">
    <property type="entry name" value="4Fe4S_Fe-S-bd"/>
</dbReference>
<evidence type="ECO:0000259" key="21">
    <source>
        <dbReference type="PROSITE" id="PS51085"/>
    </source>
</evidence>
<dbReference type="PROSITE" id="PS51669">
    <property type="entry name" value="4FE4S_MOW_BIS_MGD"/>
    <property type="match status" value="1"/>
</dbReference>
<accession>A0ABY1HIC3</accession>
<evidence type="ECO:0000256" key="20">
    <source>
        <dbReference type="RuleBase" id="RU004523"/>
    </source>
</evidence>
<evidence type="ECO:0000256" key="12">
    <source>
        <dbReference type="ARBA" id="ARBA00023014"/>
    </source>
</evidence>
<dbReference type="InterPro" id="IPR054351">
    <property type="entry name" value="NADH_UbQ_OxRdtase_ferredoxin"/>
</dbReference>
<keyword evidence="13" id="KW-0520">NAD</keyword>
<dbReference type="PROSITE" id="PS00642">
    <property type="entry name" value="COMPLEX1_75K_2"/>
    <property type="match status" value="1"/>
</dbReference>
<evidence type="ECO:0000256" key="10">
    <source>
        <dbReference type="ARBA" id="ARBA00022967"/>
    </source>
</evidence>
<dbReference type="SMART" id="SM00926">
    <property type="entry name" value="Molybdop_Fe4S4"/>
    <property type="match status" value="1"/>
</dbReference>
<feature type="domain" description="4Fe-4S ferredoxin-type" evidence="22">
    <location>
        <begin position="176"/>
        <end position="208"/>
    </location>
</feature>
<dbReference type="InterPro" id="IPR036010">
    <property type="entry name" value="2Fe-2S_ferredoxin-like_sf"/>
</dbReference>
<gene>
    <name evidence="25" type="ORF">MT2528_4095</name>
</gene>
<comment type="similarity">
    <text evidence="3 20">Belongs to the complex I 75 kDa subunit family.</text>
</comment>
<dbReference type="InterPro" id="IPR019574">
    <property type="entry name" value="NADH_UbQ_OxRdtase_Gsu_4Fe4S-bd"/>
</dbReference>
<evidence type="ECO:0000313" key="26">
    <source>
        <dbReference type="Proteomes" id="UP000182660"/>
    </source>
</evidence>
<dbReference type="PANTHER" id="PTHR43105">
    <property type="entry name" value="RESPIRATORY NITRATE REDUCTASE"/>
    <property type="match status" value="1"/>
</dbReference>
<dbReference type="Gene3D" id="3.30.70.20">
    <property type="match status" value="1"/>
</dbReference>
<evidence type="ECO:0000256" key="5">
    <source>
        <dbReference type="ARBA" id="ARBA00022485"/>
    </source>
</evidence>
<reference evidence="25 26" key="1">
    <citation type="submission" date="2016-11" db="EMBL/GenBank/DDBJ databases">
        <authorList>
            <person name="Klemetsen T."/>
        </authorList>
    </citation>
    <scope>NUCLEOTIDE SEQUENCE [LARGE SCALE GENOMIC DNA]</scope>
    <source>
        <strain evidence="25">MT 2528</strain>
    </source>
</reference>
<evidence type="ECO:0000256" key="16">
    <source>
        <dbReference type="ARBA" id="ARBA00031577"/>
    </source>
</evidence>
<dbReference type="Proteomes" id="UP000182660">
    <property type="component" value="Unassembled WGS sequence"/>
</dbReference>
<sequence>MIKFKINGQEIEVEEGTTILNAARASTVEIPTFCYQDRLSILASCRMCLIEIEGRPKLEPACATVVSEGMAVLTHSQKVVTSREDMLEILLANHPLDCPVCDKSGECELQDTVFEYGKGDSRLADPKRVFRIDDIELNNVITFNANRCIQCQRCVRVCEEVVGDVALGTMERGLDSEITGVGNSLKDCSHCGNCIEVCPVGALMSTPYRYKARPWDLEKVETTCGMCGTGCSMTIETREGKLARVKSQYETGINGELLCAKGRFGFDFIDGGERITQPMLRKNDVMTPVSWSEALDFIINKTLNILSNNGHIKGLISPRQTNETAFMFQKLMRKVFQSSDIHASCRFSGLNQQPETNDILNNLLTQTYSRQPLAEILKSDCVFILGGNICDENPVSSYLVRQYKRDNHNHLLLASSRPCALDYIATEKLRLLPGNEATLLAALTSDLAVSDDREMADFVSVGKIILEQANSITLLIGTEFMRGKQTKGCLLWIEKTTQRLQQQGKAVFVQFLFDRPNQLGLWHMGCQPDLHNDQSGLQKYHPDNVPDMFYVVGTDPLANCSADDPLEKTALNTPCLIVQTAFMNASAQQATVILPAPSYGEDNGTYTNNEARVQKVRAIRPPAADILPSATVFAQIANSLGVDIGSSKVKQIFSQIKQEIDGYQALKEDFIFGPELNDYGLTATPPTIKASAVTTPVVKALADTAPTVDYLDLENYTLITGDSLFRSGKLTAQSKNLSGLGHNTYVEMNPGADYDEQQDYQVTITRGNVSLTAPLKINRAFPDKLLFIPEEQLCSPANKIITTAEYPCVVEVEIKVSNEANED</sequence>
<dbReference type="InterPro" id="IPR027467">
    <property type="entry name" value="MopterinOxRdtase_cofactor_BS"/>
</dbReference>
<comment type="catalytic activity">
    <reaction evidence="19">
        <text>a quinone + NADH + 5 H(+)(in) = a quinol + NAD(+) + 4 H(+)(out)</text>
        <dbReference type="Rhea" id="RHEA:57888"/>
        <dbReference type="ChEBI" id="CHEBI:15378"/>
        <dbReference type="ChEBI" id="CHEBI:24646"/>
        <dbReference type="ChEBI" id="CHEBI:57540"/>
        <dbReference type="ChEBI" id="CHEBI:57945"/>
        <dbReference type="ChEBI" id="CHEBI:132124"/>
    </reaction>
</comment>
<dbReference type="PROSITE" id="PS00198">
    <property type="entry name" value="4FE4S_FER_1"/>
    <property type="match status" value="1"/>
</dbReference>
<dbReference type="InterPro" id="IPR017900">
    <property type="entry name" value="4Fe4S_Fe_S_CS"/>
</dbReference>
<dbReference type="SUPFAM" id="SSF54292">
    <property type="entry name" value="2Fe-2S ferredoxin-like"/>
    <property type="match status" value="1"/>
</dbReference>
<evidence type="ECO:0000256" key="2">
    <source>
        <dbReference type="ARBA" id="ARBA00001966"/>
    </source>
</evidence>
<dbReference type="SMART" id="SM00929">
    <property type="entry name" value="NADH-G_4Fe-4S_3"/>
    <property type="match status" value="1"/>
</dbReference>
<feature type="domain" description="2Fe-2S ferredoxin-type" evidence="21">
    <location>
        <begin position="1"/>
        <end position="78"/>
    </location>
</feature>